<dbReference type="EMBL" id="AWSO01001888">
    <property type="protein sequence ID" value="ESK82527.1"/>
    <property type="molecule type" value="Genomic_DNA"/>
</dbReference>
<feature type="compositionally biased region" description="Basic and acidic residues" evidence="1">
    <location>
        <begin position="136"/>
        <end position="151"/>
    </location>
</feature>
<comment type="caution">
    <text evidence="2">The sequence shown here is derived from an EMBL/GenBank/DDBJ whole genome shotgun (WGS) entry which is preliminary data.</text>
</comment>
<proteinExistence type="predicted"/>
<accession>V2WLR0</accession>
<keyword evidence="3" id="KW-1185">Reference proteome</keyword>
<sequence>MQDDLDDVLQIVSSLEATIESQNAQICNLELVKVSKDIHIAQLKSSLLDKERDFWVAMMAAELLMDQRDDARLACSAYYKGLVDLKEGLVGLKKRLEKEADKPGLFGNITRLAYGLKSFIVGKTPAQDRTLKRPHRSIEDNEHEVDRAHKH</sequence>
<dbReference type="KEGG" id="mrr:Moror_14382"/>
<evidence type="ECO:0000256" key="1">
    <source>
        <dbReference type="SAM" id="MobiDB-lite"/>
    </source>
</evidence>
<dbReference type="HOGENOM" id="CLU_1731958_0_0_1"/>
<protein>
    <submittedName>
        <fullName evidence="2">Uncharacterized protein</fullName>
    </submittedName>
</protein>
<evidence type="ECO:0000313" key="2">
    <source>
        <dbReference type="EMBL" id="ESK82527.1"/>
    </source>
</evidence>
<reference evidence="2 3" key="1">
    <citation type="journal article" date="2014" name="BMC Genomics">
        <title>Genome and secretome analysis of the hemibiotrophic fungal pathogen, Moniliophthora roreri, which causes frosty pod rot disease of cacao: mechanisms of the biotrophic and necrotrophic phases.</title>
        <authorList>
            <person name="Meinhardt L.W."/>
            <person name="Costa G.G.L."/>
            <person name="Thomazella D.P.T."/>
            <person name="Teixeira P.J.P.L."/>
            <person name="Carazzolle M.F."/>
            <person name="Schuster S.C."/>
            <person name="Carlson J.E."/>
            <person name="Guiltinan M.J."/>
            <person name="Mieczkowski P."/>
            <person name="Farmer A."/>
            <person name="Ramaraj T."/>
            <person name="Crozier J."/>
            <person name="Davis R.E."/>
            <person name="Shao J."/>
            <person name="Melnick R.L."/>
            <person name="Pereira G.A.G."/>
            <person name="Bailey B.A."/>
        </authorList>
    </citation>
    <scope>NUCLEOTIDE SEQUENCE [LARGE SCALE GENOMIC DNA]</scope>
    <source>
        <strain evidence="2 3">MCA 2997</strain>
    </source>
</reference>
<dbReference type="Proteomes" id="UP000017559">
    <property type="component" value="Unassembled WGS sequence"/>
</dbReference>
<organism evidence="2 3">
    <name type="scientific">Moniliophthora roreri (strain MCA 2997)</name>
    <name type="common">Cocoa frosty pod rot fungus</name>
    <name type="synonym">Crinipellis roreri</name>
    <dbReference type="NCBI Taxonomy" id="1381753"/>
    <lineage>
        <taxon>Eukaryota</taxon>
        <taxon>Fungi</taxon>
        <taxon>Dikarya</taxon>
        <taxon>Basidiomycota</taxon>
        <taxon>Agaricomycotina</taxon>
        <taxon>Agaricomycetes</taxon>
        <taxon>Agaricomycetidae</taxon>
        <taxon>Agaricales</taxon>
        <taxon>Marasmiineae</taxon>
        <taxon>Marasmiaceae</taxon>
        <taxon>Moniliophthora</taxon>
    </lineage>
</organism>
<name>V2WLR0_MONRO</name>
<gene>
    <name evidence="2" type="ORF">Moror_14382</name>
</gene>
<feature type="region of interest" description="Disordered" evidence="1">
    <location>
        <begin position="127"/>
        <end position="151"/>
    </location>
</feature>
<evidence type="ECO:0000313" key="3">
    <source>
        <dbReference type="Proteomes" id="UP000017559"/>
    </source>
</evidence>
<dbReference type="AlphaFoldDB" id="V2WLR0"/>